<dbReference type="GO" id="GO:0008767">
    <property type="term" value="F:UDP-galactopyranose mutase activity"/>
    <property type="evidence" value="ECO:0007669"/>
    <property type="project" value="TreeGrafter"/>
</dbReference>
<dbReference type="SUPFAM" id="SSF51905">
    <property type="entry name" value="FAD/NAD(P)-binding domain"/>
    <property type="match status" value="1"/>
</dbReference>
<dbReference type="AlphaFoldDB" id="A0A2W5R1W0"/>
<dbReference type="PANTHER" id="PTHR21197">
    <property type="entry name" value="UDP-GALACTOPYRANOSE MUTASE"/>
    <property type="match status" value="1"/>
</dbReference>
<evidence type="ECO:0000313" key="1">
    <source>
        <dbReference type="EMBL" id="PZQ57450.1"/>
    </source>
</evidence>
<dbReference type="GO" id="GO:0005829">
    <property type="term" value="C:cytosol"/>
    <property type="evidence" value="ECO:0007669"/>
    <property type="project" value="TreeGrafter"/>
</dbReference>
<comment type="caution">
    <text evidence="1">The sequence shown here is derived from an EMBL/GenBank/DDBJ whole genome shotgun (WGS) entry which is preliminary data.</text>
</comment>
<evidence type="ECO:0000313" key="2">
    <source>
        <dbReference type="Proteomes" id="UP000249082"/>
    </source>
</evidence>
<name>A0A2W5R1W0_9SPHN</name>
<dbReference type="InterPro" id="IPR036188">
    <property type="entry name" value="FAD/NAD-bd_sf"/>
</dbReference>
<dbReference type="GO" id="GO:0050660">
    <property type="term" value="F:flavin adenine dinucleotide binding"/>
    <property type="evidence" value="ECO:0007669"/>
    <property type="project" value="TreeGrafter"/>
</dbReference>
<dbReference type="Gene3D" id="3.50.50.60">
    <property type="entry name" value="FAD/NAD(P)-binding domain"/>
    <property type="match status" value="1"/>
</dbReference>
<reference evidence="1 2" key="1">
    <citation type="submission" date="2017-08" db="EMBL/GenBank/DDBJ databases">
        <title>Infants hospitalized years apart are colonized by the same room-sourced microbial strains.</title>
        <authorList>
            <person name="Brooks B."/>
            <person name="Olm M.R."/>
            <person name="Firek B.A."/>
            <person name="Baker R."/>
            <person name="Thomas B.C."/>
            <person name="Morowitz M.J."/>
            <person name="Banfield J.F."/>
        </authorList>
    </citation>
    <scope>NUCLEOTIDE SEQUENCE [LARGE SCALE GENOMIC DNA]</scope>
    <source>
        <strain evidence="1">S2_005_002_R2_33</strain>
    </source>
</reference>
<dbReference type="PANTHER" id="PTHR21197:SF0">
    <property type="entry name" value="UDP-GALACTOPYRANOSE MUTASE"/>
    <property type="match status" value="1"/>
</dbReference>
<organism evidence="1 2">
    <name type="scientific">Novosphingobium pentaromativorans</name>
    <dbReference type="NCBI Taxonomy" id="205844"/>
    <lineage>
        <taxon>Bacteria</taxon>
        <taxon>Pseudomonadati</taxon>
        <taxon>Pseudomonadota</taxon>
        <taxon>Alphaproteobacteria</taxon>
        <taxon>Sphingomonadales</taxon>
        <taxon>Sphingomonadaceae</taxon>
        <taxon>Novosphingobium</taxon>
    </lineage>
</organism>
<proteinExistence type="predicted"/>
<dbReference type="Proteomes" id="UP000249082">
    <property type="component" value="Unassembled WGS sequence"/>
</dbReference>
<protein>
    <submittedName>
        <fullName evidence="1">FAD-binding protein</fullName>
    </submittedName>
</protein>
<gene>
    <name evidence="1" type="ORF">DI555_00500</name>
</gene>
<dbReference type="Pfam" id="PF13450">
    <property type="entry name" value="NAD_binding_8"/>
    <property type="match status" value="1"/>
</dbReference>
<accession>A0A2W5R1W0</accession>
<sequence length="450" mass="49576">MSEVPPPASAECVIVLGGGIAGISAAATLQAAGHKVIVIDQQAQIGGTHRSRQIGPYTFDAGSIFYEETARIFDLAPALRESCPEVLSIQRRIAPDGSILLYPIEPRDLLRQPVLRLVLAVLDLIVSRICLRQDGTLEKLCTKRLGRRFFDDTGLRHYLTRFHHVPPRQIDEEFFFRRMAIIERFTRTKNLARSALRAVLPRRPQASARQWPMRVRPQQGFDALFGPIARHLSAMGVEFALSESIVSLAREGAFFIVRTDQGTRLASAIISTIPLDRLHRALFSRPSGLESLDMTTLYVSAEWLHPDIGNVLFNFHADGAWKRATIYSRIYPDPAISREFFSVETTLPPGTQHDPQGAFAAFCAHVESLKLARGLKLEGHELLKECYPLLSVGTGKTLDSVLTRIGRTGVITAGRQGSFEYLPTSSGVIAQVAHQISGLAAAAPKPEMAA</sequence>
<dbReference type="EMBL" id="QFPX01000001">
    <property type="protein sequence ID" value="PZQ57450.1"/>
    <property type="molecule type" value="Genomic_DNA"/>
</dbReference>